<accession>K0SQW1</accession>
<dbReference type="InterPro" id="IPR036291">
    <property type="entry name" value="NAD(P)-bd_dom_sf"/>
</dbReference>
<reference evidence="2 3" key="1">
    <citation type="journal article" date="2012" name="Genome Biol.">
        <title>Genome and low-iron response of an oceanic diatom adapted to chronic iron limitation.</title>
        <authorList>
            <person name="Lommer M."/>
            <person name="Specht M."/>
            <person name="Roy A.S."/>
            <person name="Kraemer L."/>
            <person name="Andreson R."/>
            <person name="Gutowska M.A."/>
            <person name="Wolf J."/>
            <person name="Bergner S.V."/>
            <person name="Schilhabel M.B."/>
            <person name="Klostermeier U.C."/>
            <person name="Beiko R.G."/>
            <person name="Rosenstiel P."/>
            <person name="Hippler M."/>
            <person name="Laroche J."/>
        </authorList>
    </citation>
    <scope>NUCLEOTIDE SEQUENCE [LARGE SCALE GENOMIC DNA]</scope>
    <source>
        <strain evidence="2 3">CCMP1005</strain>
    </source>
</reference>
<dbReference type="Proteomes" id="UP000266841">
    <property type="component" value="Unassembled WGS sequence"/>
</dbReference>
<dbReference type="eggNOG" id="KOG1203">
    <property type="taxonomic scope" value="Eukaryota"/>
</dbReference>
<comment type="caution">
    <text evidence="2">The sequence shown here is derived from an EMBL/GenBank/DDBJ whole genome shotgun (WGS) entry which is preliminary data.</text>
</comment>
<dbReference type="EMBL" id="AGNL01012672">
    <property type="protein sequence ID" value="EJK67755.1"/>
    <property type="molecule type" value="Genomic_DNA"/>
</dbReference>
<organism evidence="2 3">
    <name type="scientific">Thalassiosira oceanica</name>
    <name type="common">Marine diatom</name>
    <dbReference type="NCBI Taxonomy" id="159749"/>
    <lineage>
        <taxon>Eukaryota</taxon>
        <taxon>Sar</taxon>
        <taxon>Stramenopiles</taxon>
        <taxon>Ochrophyta</taxon>
        <taxon>Bacillariophyta</taxon>
        <taxon>Coscinodiscophyceae</taxon>
        <taxon>Thalassiosirophycidae</taxon>
        <taxon>Thalassiosirales</taxon>
        <taxon>Thalassiosiraceae</taxon>
        <taxon>Thalassiosira</taxon>
    </lineage>
</organism>
<feature type="non-terminal residue" evidence="2">
    <location>
        <position position="1"/>
    </location>
</feature>
<dbReference type="PANTHER" id="PTHR47378">
    <property type="entry name" value="DIVINYL CHLOROPHYLLIDE A 8-VINYL-REDUCTASE, CHLOROPLASTIC"/>
    <property type="match status" value="1"/>
</dbReference>
<dbReference type="InterPro" id="IPR044201">
    <property type="entry name" value="DVR-like"/>
</dbReference>
<evidence type="ECO:0000313" key="3">
    <source>
        <dbReference type="Proteomes" id="UP000266841"/>
    </source>
</evidence>
<evidence type="ECO:0000313" key="2">
    <source>
        <dbReference type="EMBL" id="EJK67755.1"/>
    </source>
</evidence>
<keyword evidence="1" id="KW-0560">Oxidoreductase</keyword>
<gene>
    <name evidence="2" type="ORF">THAOC_11173</name>
</gene>
<dbReference type="GO" id="GO:0016491">
    <property type="term" value="F:oxidoreductase activity"/>
    <property type="evidence" value="ECO:0007669"/>
    <property type="project" value="UniProtKB-KW"/>
</dbReference>
<protein>
    <submittedName>
        <fullName evidence="2">Uncharacterized protein</fullName>
    </submittedName>
</protein>
<dbReference type="OrthoDB" id="419598at2759"/>
<evidence type="ECO:0000256" key="1">
    <source>
        <dbReference type="ARBA" id="ARBA00023002"/>
    </source>
</evidence>
<name>K0SQW1_THAOC</name>
<sequence length="260" mass="28769">DYLLLSAFCCRNPLLKLQQAKLKLEAKIAEQSGMTYSIVRPTAFFKSVSGQLESIIEGNSYVLFGDGTVTHCNPIAEEDLATYMLDSAVNESMQGRILNVGGPDGPLSNKRLAEMMFESVSLPQKFVYIPTSVFDFSISLIEWIARTFPSQKMEDVLETAKIGKYYAVEDMLTTAEDEKFGTITVKNHFDRIAKEGQDPFTPVRATGLISKAMDLRPLALVSIPLGFGFMTRPGWLLALPNRACLCLLGYQIVLCTAKLS</sequence>
<dbReference type="OMA" id="CDCALES"/>
<keyword evidence="3" id="KW-1185">Reference proteome</keyword>
<dbReference type="SUPFAM" id="SSF51735">
    <property type="entry name" value="NAD(P)-binding Rossmann-fold domains"/>
    <property type="match status" value="1"/>
</dbReference>
<proteinExistence type="predicted"/>
<dbReference type="PANTHER" id="PTHR47378:SF1">
    <property type="entry name" value="DIVINYL CHLOROPHYLLIDE A 8-VINYL-REDUCTASE, CHLOROPLASTIC"/>
    <property type="match status" value="1"/>
</dbReference>
<dbReference type="Gene3D" id="3.40.50.720">
    <property type="entry name" value="NAD(P)-binding Rossmann-like Domain"/>
    <property type="match status" value="1"/>
</dbReference>
<dbReference type="AlphaFoldDB" id="K0SQW1"/>